<dbReference type="PANTHER" id="PTHR33695:SF1">
    <property type="entry name" value="LIPOPROTEIN SIGNAL PEPTIDASE"/>
    <property type="match status" value="1"/>
</dbReference>
<evidence type="ECO:0000313" key="12">
    <source>
        <dbReference type="EMBL" id="VBB06174.1"/>
    </source>
</evidence>
<feature type="transmembrane region" description="Helical" evidence="9">
    <location>
        <begin position="58"/>
        <end position="76"/>
    </location>
</feature>
<feature type="transmembrane region" description="Helical" evidence="9">
    <location>
        <begin position="122"/>
        <end position="142"/>
    </location>
</feature>
<dbReference type="UniPathway" id="UPA00665"/>
<evidence type="ECO:0000256" key="2">
    <source>
        <dbReference type="ARBA" id="ARBA00022475"/>
    </source>
</evidence>
<evidence type="ECO:0000256" key="11">
    <source>
        <dbReference type="RuleBase" id="RU004181"/>
    </source>
</evidence>
<keyword evidence="7 9" id="KW-1133">Transmembrane helix</keyword>
<keyword evidence="6 9" id="KW-0378">Hydrolase</keyword>
<evidence type="ECO:0000256" key="6">
    <source>
        <dbReference type="ARBA" id="ARBA00022801"/>
    </source>
</evidence>
<comment type="caution">
    <text evidence="9">Lacks conserved residue(s) required for the propagation of feature annotation.</text>
</comment>
<feature type="transmembrane region" description="Helical" evidence="9">
    <location>
        <begin position="85"/>
        <end position="102"/>
    </location>
</feature>
<proteinExistence type="inferred from homology"/>
<dbReference type="AlphaFoldDB" id="A0A498R433"/>
<name>A0A498R433_9FIRM</name>
<feature type="active site" evidence="9">
    <location>
        <position position="126"/>
    </location>
</feature>
<comment type="similarity">
    <text evidence="1 9 11">Belongs to the peptidase A8 family.</text>
</comment>
<dbReference type="HAMAP" id="MF_00161">
    <property type="entry name" value="LspA"/>
    <property type="match status" value="1"/>
</dbReference>
<feature type="active site" evidence="9">
    <location>
        <position position="112"/>
    </location>
</feature>
<dbReference type="Pfam" id="PF01252">
    <property type="entry name" value="Peptidase_A8"/>
    <property type="match status" value="1"/>
</dbReference>
<gene>
    <name evidence="9" type="primary">lspA</name>
    <name evidence="12" type="ORF">LUCI_1390</name>
</gene>
<accession>A0A498R433</accession>
<reference evidence="12 13" key="1">
    <citation type="submission" date="2018-06" db="EMBL/GenBank/DDBJ databases">
        <authorList>
            <person name="Strepis N."/>
        </authorList>
    </citation>
    <scope>NUCLEOTIDE SEQUENCE [LARGE SCALE GENOMIC DNA]</scope>
    <source>
        <strain evidence="12">LUCI</strain>
    </source>
</reference>
<comment type="subcellular location">
    <subcellularLocation>
        <location evidence="9">Cell membrane</location>
        <topology evidence="9">Multi-pass membrane protein</topology>
    </subcellularLocation>
</comment>
<organism evidence="12 13">
    <name type="scientific">Lucifera butyrica</name>
    <dbReference type="NCBI Taxonomy" id="1351585"/>
    <lineage>
        <taxon>Bacteria</taxon>
        <taxon>Bacillati</taxon>
        <taxon>Bacillota</taxon>
        <taxon>Negativicutes</taxon>
        <taxon>Veillonellales</taxon>
        <taxon>Veillonellaceae</taxon>
        <taxon>Lucifera</taxon>
    </lineage>
</organism>
<evidence type="ECO:0000313" key="13">
    <source>
        <dbReference type="Proteomes" id="UP000277811"/>
    </source>
</evidence>
<keyword evidence="8 9" id="KW-0472">Membrane</keyword>
<evidence type="ECO:0000256" key="9">
    <source>
        <dbReference type="HAMAP-Rule" id="MF_00161"/>
    </source>
</evidence>
<evidence type="ECO:0000256" key="8">
    <source>
        <dbReference type="ARBA" id="ARBA00023136"/>
    </source>
</evidence>
<dbReference type="GO" id="GO:0006508">
    <property type="term" value="P:proteolysis"/>
    <property type="evidence" value="ECO:0007669"/>
    <property type="project" value="UniProtKB-KW"/>
</dbReference>
<evidence type="ECO:0000256" key="5">
    <source>
        <dbReference type="ARBA" id="ARBA00022750"/>
    </source>
</evidence>
<comment type="pathway">
    <text evidence="9">Protein modification; lipoprotein biosynthesis (signal peptide cleavage).</text>
</comment>
<dbReference type="EC" id="3.4.23.36" evidence="9"/>
<dbReference type="PANTHER" id="PTHR33695">
    <property type="entry name" value="LIPOPROTEIN SIGNAL PEPTIDASE"/>
    <property type="match status" value="1"/>
</dbReference>
<dbReference type="PROSITE" id="PS00855">
    <property type="entry name" value="SPASE_II"/>
    <property type="match status" value="1"/>
</dbReference>
<dbReference type="InterPro" id="IPR001872">
    <property type="entry name" value="Peptidase_A8"/>
</dbReference>
<keyword evidence="13" id="KW-1185">Reference proteome</keyword>
<comment type="function">
    <text evidence="9 10">This protein specifically catalyzes the removal of signal peptides from prolipoproteins.</text>
</comment>
<dbReference type="RefSeq" id="WP_207857132.1">
    <property type="nucleotide sequence ID" value="NZ_UPPP01000061.1"/>
</dbReference>
<dbReference type="GO" id="GO:0004190">
    <property type="term" value="F:aspartic-type endopeptidase activity"/>
    <property type="evidence" value="ECO:0007669"/>
    <property type="project" value="UniProtKB-UniRule"/>
</dbReference>
<evidence type="ECO:0000256" key="7">
    <source>
        <dbReference type="ARBA" id="ARBA00022989"/>
    </source>
</evidence>
<dbReference type="EMBL" id="UPPP01000061">
    <property type="protein sequence ID" value="VBB06174.1"/>
    <property type="molecule type" value="Genomic_DNA"/>
</dbReference>
<keyword evidence="2 9" id="KW-1003">Cell membrane</keyword>
<evidence type="ECO:0000256" key="1">
    <source>
        <dbReference type="ARBA" id="ARBA00006139"/>
    </source>
</evidence>
<sequence length="152" mass="16912">MLILLLTFLVIIVDQAAKYYIQAHMLPGMSIPVIPGIFHITYVLNPGAAFGIMEHQTVFFIIAALGLLIAAVYFYPRIPRQGYRLMRFGVGLMAGGAVGNVIDRVKTGYVVDFFDFRIWPVFNMADIAIVTGVICILVNLVFMPNLKKDEVS</sequence>
<dbReference type="PRINTS" id="PR00781">
    <property type="entry name" value="LIPOSIGPTASE"/>
</dbReference>
<keyword evidence="3 9" id="KW-0645">Protease</keyword>
<dbReference type="Proteomes" id="UP000277811">
    <property type="component" value="Unassembled WGS sequence"/>
</dbReference>
<dbReference type="GO" id="GO:0005886">
    <property type="term" value="C:plasma membrane"/>
    <property type="evidence" value="ECO:0007669"/>
    <property type="project" value="UniProtKB-SubCell"/>
</dbReference>
<dbReference type="NCBIfam" id="TIGR00077">
    <property type="entry name" value="lspA"/>
    <property type="match status" value="1"/>
</dbReference>
<evidence type="ECO:0000256" key="10">
    <source>
        <dbReference type="RuleBase" id="RU000594"/>
    </source>
</evidence>
<evidence type="ECO:0000256" key="3">
    <source>
        <dbReference type="ARBA" id="ARBA00022670"/>
    </source>
</evidence>
<evidence type="ECO:0000256" key="4">
    <source>
        <dbReference type="ARBA" id="ARBA00022692"/>
    </source>
</evidence>
<keyword evidence="5 9" id="KW-0064">Aspartyl protease</keyword>
<keyword evidence="4 9" id="KW-0812">Transmembrane</keyword>
<protein>
    <recommendedName>
        <fullName evidence="9">Lipoprotein signal peptidase</fullName>
        <ecNumber evidence="9">3.4.23.36</ecNumber>
    </recommendedName>
    <alternativeName>
        <fullName evidence="9">Prolipoprotein signal peptidase</fullName>
    </alternativeName>
    <alternativeName>
        <fullName evidence="9">Signal peptidase II</fullName>
        <shortName evidence="9">SPase II</shortName>
    </alternativeName>
</protein>
<comment type="catalytic activity">
    <reaction evidence="9 10">
        <text>Release of signal peptides from bacterial membrane prolipoproteins. Hydrolyzes -Xaa-Yaa-Zaa-|-(S,diacylglyceryl)Cys-, in which Xaa is hydrophobic (preferably Leu), and Yaa (Ala or Ser) and Zaa (Gly or Ala) have small, neutral side chains.</text>
        <dbReference type="EC" id="3.4.23.36"/>
    </reaction>
</comment>